<evidence type="ECO:0000259" key="7">
    <source>
        <dbReference type="Pfam" id="PF00482"/>
    </source>
</evidence>
<protein>
    <submittedName>
        <fullName evidence="8">Type II secretion system F family protein</fullName>
    </submittedName>
</protein>
<reference evidence="8 9" key="1">
    <citation type="submission" date="2021-06" db="EMBL/GenBank/DDBJ databases">
        <title>Bacillus sp. RD4P76, an endophyte from a halophyte.</title>
        <authorList>
            <person name="Sun J.-Q."/>
        </authorList>
    </citation>
    <scope>NUCLEOTIDE SEQUENCE [LARGE SCALE GENOMIC DNA]</scope>
    <source>
        <strain evidence="8 9">JCM 17098</strain>
    </source>
</reference>
<keyword evidence="3 6" id="KW-0812">Transmembrane</keyword>
<evidence type="ECO:0000313" key="8">
    <source>
        <dbReference type="EMBL" id="MBU9724250.1"/>
    </source>
</evidence>
<dbReference type="PANTHER" id="PTHR35007">
    <property type="entry name" value="INTEGRAL MEMBRANE PROTEIN-RELATED"/>
    <property type="match status" value="1"/>
</dbReference>
<evidence type="ECO:0000256" key="5">
    <source>
        <dbReference type="ARBA" id="ARBA00023136"/>
    </source>
</evidence>
<proteinExistence type="predicted"/>
<dbReference type="PANTHER" id="PTHR35007:SF2">
    <property type="entry name" value="PILUS ASSEMBLE PROTEIN"/>
    <property type="match status" value="1"/>
</dbReference>
<evidence type="ECO:0000256" key="1">
    <source>
        <dbReference type="ARBA" id="ARBA00004651"/>
    </source>
</evidence>
<evidence type="ECO:0000313" key="9">
    <source>
        <dbReference type="Proteomes" id="UP000790580"/>
    </source>
</evidence>
<keyword evidence="2" id="KW-1003">Cell membrane</keyword>
<evidence type="ECO:0000256" key="3">
    <source>
        <dbReference type="ARBA" id="ARBA00022692"/>
    </source>
</evidence>
<feature type="transmembrane region" description="Helical" evidence="6">
    <location>
        <begin position="264"/>
        <end position="287"/>
    </location>
</feature>
<gene>
    <name evidence="8" type="ORF">KS407_22765</name>
</gene>
<evidence type="ECO:0000256" key="6">
    <source>
        <dbReference type="SAM" id="Phobius"/>
    </source>
</evidence>
<organism evidence="8 9">
    <name type="scientific">Evansella alkalicola</name>
    <dbReference type="NCBI Taxonomy" id="745819"/>
    <lineage>
        <taxon>Bacteria</taxon>
        <taxon>Bacillati</taxon>
        <taxon>Bacillota</taxon>
        <taxon>Bacilli</taxon>
        <taxon>Bacillales</taxon>
        <taxon>Bacillaceae</taxon>
        <taxon>Evansella</taxon>
    </lineage>
</organism>
<accession>A0ABS6K075</accession>
<feature type="transmembrane region" description="Helical" evidence="6">
    <location>
        <begin position="112"/>
        <end position="130"/>
    </location>
</feature>
<dbReference type="InterPro" id="IPR018076">
    <property type="entry name" value="T2SS_GspF_dom"/>
</dbReference>
<keyword evidence="5 6" id="KW-0472">Membrane</keyword>
<dbReference type="Proteomes" id="UP000790580">
    <property type="component" value="Unassembled WGS sequence"/>
</dbReference>
<name>A0ABS6K075_9BACI</name>
<comment type="caution">
    <text evidence="8">The sequence shown here is derived from an EMBL/GenBank/DDBJ whole genome shotgun (WGS) entry which is preliminary data.</text>
</comment>
<feature type="transmembrane region" description="Helical" evidence="6">
    <location>
        <begin position="6"/>
        <end position="23"/>
    </location>
</feature>
<comment type="subcellular location">
    <subcellularLocation>
        <location evidence="1">Cell membrane</location>
        <topology evidence="1">Multi-pass membrane protein</topology>
    </subcellularLocation>
</comment>
<keyword evidence="9" id="KW-1185">Reference proteome</keyword>
<dbReference type="Pfam" id="PF00482">
    <property type="entry name" value="T2SSF"/>
    <property type="match status" value="1"/>
</dbReference>
<sequence length="288" mass="32436">MVETLIFTVVTVVVVLILFLMAGKKYSSFIEENKADFQFLFMAPASLSLMDKLRLHERMQSRMMQLQQKISILYPSQPVIPYTRMYIAQIISFIFVCFLGGGILGLLGGGDVRLVVLGIIVACLIPFLMVKKLDEKTDKRKKDIIFELPEFASKVALLVNAGETVQNAIIRCSEMKEEDDNPLYLELNDAVTKLKNGESFNHVMEELSKRCGVQELAILTTTILLNYRRGGSELSLALREISGDLWEKRKVISRTRGEEASSKLIFPMVLIFVAVLLVIAYPALMIFG</sequence>
<evidence type="ECO:0000256" key="4">
    <source>
        <dbReference type="ARBA" id="ARBA00022989"/>
    </source>
</evidence>
<feature type="transmembrane region" description="Helical" evidence="6">
    <location>
        <begin position="86"/>
        <end position="106"/>
    </location>
</feature>
<dbReference type="RefSeq" id="WP_176371499.1">
    <property type="nucleotide sequence ID" value="NZ_JAHQCR010000090.1"/>
</dbReference>
<evidence type="ECO:0000256" key="2">
    <source>
        <dbReference type="ARBA" id="ARBA00022475"/>
    </source>
</evidence>
<dbReference type="EMBL" id="JAHQCR010000090">
    <property type="protein sequence ID" value="MBU9724250.1"/>
    <property type="molecule type" value="Genomic_DNA"/>
</dbReference>
<feature type="domain" description="Type II secretion system protein GspF" evidence="7">
    <location>
        <begin position="151"/>
        <end position="282"/>
    </location>
</feature>
<keyword evidence="4 6" id="KW-1133">Transmembrane helix</keyword>